<proteinExistence type="predicted"/>
<dbReference type="AlphaFoldDB" id="A0A060S3P1"/>
<dbReference type="OMA" id="LTTDDCC"/>
<comment type="caution">
    <text evidence="1">The sequence shown here is derived from an EMBL/GenBank/DDBJ whole genome shotgun (WGS) entry which is preliminary data.</text>
</comment>
<protein>
    <recommendedName>
        <fullName evidence="3">F-box domain-containing protein</fullName>
    </recommendedName>
</protein>
<keyword evidence="2" id="KW-1185">Reference proteome</keyword>
<dbReference type="OrthoDB" id="2754197at2759"/>
<dbReference type="Proteomes" id="UP000029665">
    <property type="component" value="Unassembled WGS sequence"/>
</dbReference>
<evidence type="ECO:0000313" key="2">
    <source>
        <dbReference type="Proteomes" id="UP000029665"/>
    </source>
</evidence>
<organism evidence="1 2">
    <name type="scientific">Pycnoporus cinnabarinus</name>
    <name type="common">Cinnabar-red polypore</name>
    <name type="synonym">Trametes cinnabarina</name>
    <dbReference type="NCBI Taxonomy" id="5643"/>
    <lineage>
        <taxon>Eukaryota</taxon>
        <taxon>Fungi</taxon>
        <taxon>Dikarya</taxon>
        <taxon>Basidiomycota</taxon>
        <taxon>Agaricomycotina</taxon>
        <taxon>Agaricomycetes</taxon>
        <taxon>Polyporales</taxon>
        <taxon>Polyporaceae</taxon>
        <taxon>Trametes</taxon>
    </lineage>
</organism>
<dbReference type="EMBL" id="CCBP010000025">
    <property type="protein sequence ID" value="CDO68781.1"/>
    <property type="molecule type" value="Genomic_DNA"/>
</dbReference>
<sequence>MLTCNLLNAEAAKEILRRGVSISGEEKILSFLRFMARGSPNGRLPHLRELSIYPDHYGLSLFTASLLAHLLRCMAHLGRLTTLNIGGIERLLASHPALVPTLAHFSIKHLTVGQVGILGQRLLAAMRSQLTTVRVDFLSNDIRFSNRNDEVCPDANPMWLLLHSQHSLHELWISASTSAPNGPRYPNMASLSLITSDTPRISHYIHAFPNLKTLYTDIEKDWEEDSNPQRLLNQREQELYGTWTRLESYDGDTCTLYYLGLKCPINSIKVLDTENQCDPSMLKALLVDARPRDLWLRIQSTDLVFDDVFIEALTQESSQHLRKFYLSILLLRCDMREEVDLDDVLDAVVTDILAALPLLIIFKIRILCDHLAIGLDADVDIDPMRPLEEQLARWDIRAFANRAFKASSSGNLRKVVISVTGHRTRRVYKTAFLRADVVETTDSSDDGGEDSDDE</sequence>
<dbReference type="HOGENOM" id="CLU_602879_0_0_1"/>
<accession>A0A060S3P1</accession>
<reference evidence="1" key="1">
    <citation type="submission" date="2014-01" db="EMBL/GenBank/DDBJ databases">
        <title>The genome of the white-rot fungus Pycnoporus cinnabarinus: a basidiomycete model with a versatile arsenal for lignocellulosic biomass breakdown.</title>
        <authorList>
            <person name="Levasseur A."/>
            <person name="Lomascolo A."/>
            <person name="Ruiz-Duenas F.J."/>
            <person name="Uzan E."/>
            <person name="Piumi F."/>
            <person name="Kues U."/>
            <person name="Ram A.F.J."/>
            <person name="Murat C."/>
            <person name="Haon M."/>
            <person name="Benoit I."/>
            <person name="Arfi Y."/>
            <person name="Chevret D."/>
            <person name="Drula E."/>
            <person name="Kwon M.J."/>
            <person name="Gouret P."/>
            <person name="Lesage-Meessen L."/>
            <person name="Lombard V."/>
            <person name="Mariette J."/>
            <person name="Noirot C."/>
            <person name="Park J."/>
            <person name="Patyshakuliyeva A."/>
            <person name="Wieneger R.A.B."/>
            <person name="Wosten H.A.B."/>
            <person name="Martin F."/>
            <person name="Coutinho P.M."/>
            <person name="de Vries R."/>
            <person name="Martinez A.T."/>
            <person name="Klopp C."/>
            <person name="Pontarotti P."/>
            <person name="Henrissat B."/>
            <person name="Record E."/>
        </authorList>
    </citation>
    <scope>NUCLEOTIDE SEQUENCE [LARGE SCALE GENOMIC DNA]</scope>
    <source>
        <strain evidence="1">BRFM137</strain>
    </source>
</reference>
<evidence type="ECO:0000313" key="1">
    <source>
        <dbReference type="EMBL" id="CDO68781.1"/>
    </source>
</evidence>
<name>A0A060S3P1_PYCCI</name>
<evidence type="ECO:0008006" key="3">
    <source>
        <dbReference type="Google" id="ProtNLM"/>
    </source>
</evidence>
<gene>
    <name evidence="1" type="ORF">BN946_scf184989.g47</name>
</gene>